<sequence length="316" mass="34649">MPTSLYRFVWRVSGLHQAAIAILSILLFLLGTIPLEIQRRIVNDATDMKPFSAIITLVSLYLLCVLAEGSVKLALNIYRNWIGERSVRWLRRVVFVSDTVHPDTVDLTKEGAELSIVIAEAEPIGGFVGGAISEPLLQAGILLSVTGYLIYLQPLMALVVVLVFCPQIGFVPLMQGAINRRVGAKINVTRQMSAGIVERGAALDADGVQNKRIEQIFALNMGVYKIKFTMNFFMNLLTQLGYAGILALGGYFVVTGQTEVGTIAAFIAGLGKINDPWGDLIDWYRAVKVTQVKYEMVRNVPSIVDLSEQDANAIAF</sequence>
<dbReference type="Gene3D" id="1.20.1560.10">
    <property type="entry name" value="ABC transporter type 1, transmembrane domain"/>
    <property type="match status" value="1"/>
</dbReference>
<gene>
    <name evidence="7" type="ORF">G6N76_12885</name>
</gene>
<comment type="caution">
    <text evidence="7">The sequence shown here is derived from an EMBL/GenBank/DDBJ whole genome shotgun (WGS) entry which is preliminary data.</text>
</comment>
<accession>A0A6M1RT13</accession>
<dbReference type="GO" id="GO:0005886">
    <property type="term" value="C:plasma membrane"/>
    <property type="evidence" value="ECO:0007669"/>
    <property type="project" value="UniProtKB-SubCell"/>
</dbReference>
<evidence type="ECO:0000313" key="7">
    <source>
        <dbReference type="EMBL" id="NGO64562.1"/>
    </source>
</evidence>
<dbReference type="InterPro" id="IPR011527">
    <property type="entry name" value="ABC1_TM_dom"/>
</dbReference>
<evidence type="ECO:0000259" key="6">
    <source>
        <dbReference type="PROSITE" id="PS50929"/>
    </source>
</evidence>
<evidence type="ECO:0000256" key="3">
    <source>
        <dbReference type="ARBA" id="ARBA00022989"/>
    </source>
</evidence>
<evidence type="ECO:0000313" key="8">
    <source>
        <dbReference type="Proteomes" id="UP000477849"/>
    </source>
</evidence>
<keyword evidence="7" id="KW-0547">Nucleotide-binding</keyword>
<reference evidence="7 8" key="1">
    <citation type="submission" date="2020-02" db="EMBL/GenBank/DDBJ databases">
        <title>Genome sequence of the type strain CCBAU10050 of Rhizobium daejeonense.</title>
        <authorList>
            <person name="Gao J."/>
            <person name="Sun J."/>
        </authorList>
    </citation>
    <scope>NUCLEOTIDE SEQUENCE [LARGE SCALE GENOMIC DNA]</scope>
    <source>
        <strain evidence="7 8">CCBAU10050</strain>
    </source>
</reference>
<evidence type="ECO:0000256" key="1">
    <source>
        <dbReference type="ARBA" id="ARBA00004651"/>
    </source>
</evidence>
<keyword evidence="4 5" id="KW-0472">Membrane</keyword>
<dbReference type="Proteomes" id="UP000477849">
    <property type="component" value="Unassembled WGS sequence"/>
</dbReference>
<feature type="transmembrane region" description="Helical" evidence="5">
    <location>
        <begin position="12"/>
        <end position="30"/>
    </location>
</feature>
<comment type="subcellular location">
    <subcellularLocation>
        <location evidence="1">Cell membrane</location>
        <topology evidence="1">Multi-pass membrane protein</topology>
    </subcellularLocation>
</comment>
<organism evidence="7 8">
    <name type="scientific">Rhizobium daejeonense</name>
    <dbReference type="NCBI Taxonomy" id="240521"/>
    <lineage>
        <taxon>Bacteria</taxon>
        <taxon>Pseudomonadati</taxon>
        <taxon>Pseudomonadota</taxon>
        <taxon>Alphaproteobacteria</taxon>
        <taxon>Hyphomicrobiales</taxon>
        <taxon>Rhizobiaceae</taxon>
        <taxon>Rhizobium/Agrobacterium group</taxon>
        <taxon>Rhizobium</taxon>
    </lineage>
</organism>
<feature type="domain" description="ABC transmembrane type-1" evidence="6">
    <location>
        <begin position="18"/>
        <end position="287"/>
    </location>
</feature>
<evidence type="ECO:0000256" key="2">
    <source>
        <dbReference type="ARBA" id="ARBA00022692"/>
    </source>
</evidence>
<dbReference type="SUPFAM" id="SSF90123">
    <property type="entry name" value="ABC transporter transmembrane region"/>
    <property type="match status" value="1"/>
</dbReference>
<dbReference type="InterPro" id="IPR036640">
    <property type="entry name" value="ABC1_TM_sf"/>
</dbReference>
<feature type="transmembrane region" description="Helical" evidence="5">
    <location>
        <begin position="148"/>
        <end position="171"/>
    </location>
</feature>
<dbReference type="EMBL" id="JAAKZH010000003">
    <property type="protein sequence ID" value="NGO64562.1"/>
    <property type="molecule type" value="Genomic_DNA"/>
</dbReference>
<name>A0A6M1RT13_9HYPH</name>
<keyword evidence="3 5" id="KW-1133">Transmembrane helix</keyword>
<dbReference type="GO" id="GO:0140359">
    <property type="term" value="F:ABC-type transporter activity"/>
    <property type="evidence" value="ECO:0007669"/>
    <property type="project" value="InterPro"/>
</dbReference>
<feature type="transmembrane region" description="Helical" evidence="5">
    <location>
        <begin position="51"/>
        <end position="71"/>
    </location>
</feature>
<evidence type="ECO:0000256" key="5">
    <source>
        <dbReference type="SAM" id="Phobius"/>
    </source>
</evidence>
<proteinExistence type="predicted"/>
<dbReference type="AlphaFoldDB" id="A0A6M1RT13"/>
<keyword evidence="8" id="KW-1185">Reference proteome</keyword>
<evidence type="ECO:0000256" key="4">
    <source>
        <dbReference type="ARBA" id="ARBA00023136"/>
    </source>
</evidence>
<protein>
    <submittedName>
        <fullName evidence="7">ABC transporter ATP-binding protein</fullName>
    </submittedName>
</protein>
<keyword evidence="7" id="KW-0067">ATP-binding</keyword>
<dbReference type="RefSeq" id="WP_163904696.1">
    <property type="nucleotide sequence ID" value="NZ_CP048427.1"/>
</dbReference>
<keyword evidence="2 5" id="KW-0812">Transmembrane</keyword>
<dbReference type="PROSITE" id="PS50929">
    <property type="entry name" value="ABC_TM1F"/>
    <property type="match status" value="1"/>
</dbReference>
<dbReference type="GO" id="GO:0005524">
    <property type="term" value="F:ATP binding"/>
    <property type="evidence" value="ECO:0007669"/>
    <property type="project" value="UniProtKB-KW"/>
</dbReference>
<feature type="transmembrane region" description="Helical" evidence="5">
    <location>
        <begin position="232"/>
        <end position="254"/>
    </location>
</feature>